<dbReference type="PANTHER" id="PTHR34107:SF4">
    <property type="entry name" value="SLL1222 PROTEIN"/>
    <property type="match status" value="1"/>
</dbReference>
<evidence type="ECO:0000259" key="1">
    <source>
        <dbReference type="Pfam" id="PF05685"/>
    </source>
</evidence>
<sequence>MIQQAMTAEEFSLKRSDLPDAGQWAELVRGVPVTLQPPDLEHGTIVLNLSKAFSAYVHTEMNGYPCFDLGLKLESSPDTILYPAISYFTEGERFSEMDNDYTDSTPTVVVDLATTGDRRAGISERISLYLKTGVQSVWIADPNARTIHILRKTNHSAIRLDENDILNGAPDLQGFRIKVAQIFADPDWA</sequence>
<evidence type="ECO:0000313" key="3">
    <source>
        <dbReference type="Proteomes" id="UP000315724"/>
    </source>
</evidence>
<dbReference type="KEGG" id="tpol:Mal48_15370"/>
<dbReference type="Proteomes" id="UP000315724">
    <property type="component" value="Chromosome"/>
</dbReference>
<accession>A0A517QL07</accession>
<dbReference type="EMBL" id="CP036267">
    <property type="protein sequence ID" value="QDT32294.1"/>
    <property type="molecule type" value="Genomic_DNA"/>
</dbReference>
<dbReference type="OrthoDB" id="273336at2"/>
<dbReference type="AlphaFoldDB" id="A0A517QL07"/>
<protein>
    <recommendedName>
        <fullName evidence="1">Putative restriction endonuclease domain-containing protein</fullName>
    </recommendedName>
</protein>
<dbReference type="Pfam" id="PF05685">
    <property type="entry name" value="Uma2"/>
    <property type="match status" value="1"/>
</dbReference>
<dbReference type="PANTHER" id="PTHR34107">
    <property type="entry name" value="SLL0198 PROTEIN-RELATED"/>
    <property type="match status" value="1"/>
</dbReference>
<reference evidence="2 3" key="1">
    <citation type="submission" date="2019-02" db="EMBL/GenBank/DDBJ databases">
        <title>Deep-cultivation of Planctomycetes and their phenomic and genomic characterization uncovers novel biology.</title>
        <authorList>
            <person name="Wiegand S."/>
            <person name="Jogler M."/>
            <person name="Boedeker C."/>
            <person name="Pinto D."/>
            <person name="Vollmers J."/>
            <person name="Rivas-Marin E."/>
            <person name="Kohn T."/>
            <person name="Peeters S.H."/>
            <person name="Heuer A."/>
            <person name="Rast P."/>
            <person name="Oberbeckmann S."/>
            <person name="Bunk B."/>
            <person name="Jeske O."/>
            <person name="Meyerdierks A."/>
            <person name="Storesund J.E."/>
            <person name="Kallscheuer N."/>
            <person name="Luecker S."/>
            <person name="Lage O.M."/>
            <person name="Pohl T."/>
            <person name="Merkel B.J."/>
            <person name="Hornburger P."/>
            <person name="Mueller R.-W."/>
            <person name="Bruemmer F."/>
            <person name="Labrenz M."/>
            <person name="Spormann A.M."/>
            <person name="Op den Camp H."/>
            <person name="Overmann J."/>
            <person name="Amann R."/>
            <person name="Jetten M.S.M."/>
            <person name="Mascher T."/>
            <person name="Medema M.H."/>
            <person name="Devos D.P."/>
            <person name="Kaster A.-K."/>
            <person name="Ovreas L."/>
            <person name="Rohde M."/>
            <person name="Galperin M.Y."/>
            <person name="Jogler C."/>
        </authorList>
    </citation>
    <scope>NUCLEOTIDE SEQUENCE [LARGE SCALE GENOMIC DNA]</scope>
    <source>
        <strain evidence="2 3">Mal48</strain>
    </source>
</reference>
<proteinExistence type="predicted"/>
<gene>
    <name evidence="2" type="ORF">Mal48_15370</name>
</gene>
<name>A0A517QL07_9PLAN</name>
<organism evidence="2 3">
    <name type="scientific">Thalassoglobus polymorphus</name>
    <dbReference type="NCBI Taxonomy" id="2527994"/>
    <lineage>
        <taxon>Bacteria</taxon>
        <taxon>Pseudomonadati</taxon>
        <taxon>Planctomycetota</taxon>
        <taxon>Planctomycetia</taxon>
        <taxon>Planctomycetales</taxon>
        <taxon>Planctomycetaceae</taxon>
        <taxon>Thalassoglobus</taxon>
    </lineage>
</organism>
<dbReference type="InterPro" id="IPR008538">
    <property type="entry name" value="Uma2"/>
</dbReference>
<dbReference type="CDD" id="cd06260">
    <property type="entry name" value="DUF820-like"/>
    <property type="match status" value="1"/>
</dbReference>
<dbReference type="InterPro" id="IPR012296">
    <property type="entry name" value="Nuclease_put_TT1808"/>
</dbReference>
<dbReference type="SUPFAM" id="SSF52980">
    <property type="entry name" value="Restriction endonuclease-like"/>
    <property type="match status" value="1"/>
</dbReference>
<evidence type="ECO:0000313" key="2">
    <source>
        <dbReference type="EMBL" id="QDT32294.1"/>
    </source>
</evidence>
<feature type="domain" description="Putative restriction endonuclease" evidence="1">
    <location>
        <begin position="19"/>
        <end position="179"/>
    </location>
</feature>
<dbReference type="InterPro" id="IPR011335">
    <property type="entry name" value="Restrct_endonuc-II-like"/>
</dbReference>
<dbReference type="RefSeq" id="WP_145197456.1">
    <property type="nucleotide sequence ID" value="NZ_CP036267.1"/>
</dbReference>
<dbReference type="Gene3D" id="3.90.1570.10">
    <property type="entry name" value="tt1808, chain A"/>
    <property type="match status" value="1"/>
</dbReference>
<keyword evidence="3" id="KW-1185">Reference proteome</keyword>